<feature type="chain" id="PRO_5025633402" evidence="1">
    <location>
        <begin position="16"/>
        <end position="81"/>
    </location>
</feature>
<name>A0A6B0U2L4_IXORI</name>
<organism evidence="2">
    <name type="scientific">Ixodes ricinus</name>
    <name type="common">Common tick</name>
    <name type="synonym">Acarus ricinus</name>
    <dbReference type="NCBI Taxonomy" id="34613"/>
    <lineage>
        <taxon>Eukaryota</taxon>
        <taxon>Metazoa</taxon>
        <taxon>Ecdysozoa</taxon>
        <taxon>Arthropoda</taxon>
        <taxon>Chelicerata</taxon>
        <taxon>Arachnida</taxon>
        <taxon>Acari</taxon>
        <taxon>Parasitiformes</taxon>
        <taxon>Ixodida</taxon>
        <taxon>Ixodoidea</taxon>
        <taxon>Ixodidae</taxon>
        <taxon>Ixodinae</taxon>
        <taxon>Ixodes</taxon>
    </lineage>
</organism>
<keyword evidence="1" id="KW-0732">Signal</keyword>
<accession>A0A6B0U2L4</accession>
<evidence type="ECO:0000256" key="1">
    <source>
        <dbReference type="SAM" id="SignalP"/>
    </source>
</evidence>
<reference evidence="2" key="1">
    <citation type="submission" date="2019-12" db="EMBL/GenBank/DDBJ databases">
        <title>An insight into the sialome of adult female Ixodes ricinus ticks feeding for 6 days.</title>
        <authorList>
            <person name="Perner J."/>
            <person name="Ribeiro J.M.C."/>
        </authorList>
    </citation>
    <scope>NUCLEOTIDE SEQUENCE</scope>
    <source>
        <strain evidence="2">Semi-engorged</strain>
        <tissue evidence="2">Salivary glands</tissue>
    </source>
</reference>
<protein>
    <submittedName>
        <fullName evidence="2">Putative secreted protein</fullName>
    </submittedName>
</protein>
<feature type="signal peptide" evidence="1">
    <location>
        <begin position="1"/>
        <end position="15"/>
    </location>
</feature>
<proteinExistence type="predicted"/>
<sequence length="81" mass="8889">MCFCAFLALTAPVRKFNLSVLVVLARGLPGNSSKPALRSRNFCTCWVTLSESDRVTTQTAASTTSAAETSWWSLRELSNIF</sequence>
<dbReference type="EMBL" id="GIFC01002478">
    <property type="protein sequence ID" value="MXU84561.1"/>
    <property type="molecule type" value="Transcribed_RNA"/>
</dbReference>
<dbReference type="AlphaFoldDB" id="A0A6B0U2L4"/>
<evidence type="ECO:0000313" key="2">
    <source>
        <dbReference type="EMBL" id="MXU84561.1"/>
    </source>
</evidence>